<feature type="transmembrane region" description="Helical" evidence="1">
    <location>
        <begin position="82"/>
        <end position="100"/>
    </location>
</feature>
<proteinExistence type="predicted"/>
<sequence length="133" mass="15318">MRKYIVIGITGIIIMISSRYLARLFPDNWYENTQMLILALGSMITGASFMSYDHERKMMKNVKYRYEVNDERNIMIREKSAYMVNCINMLLIAGIGIVFLMLDFQIAALVIIGLLIIQPILMIVSSSRISKKV</sequence>
<dbReference type="RefSeq" id="WP_307407176.1">
    <property type="nucleotide sequence ID" value="NZ_JAUSUR010000002.1"/>
</dbReference>
<comment type="caution">
    <text evidence="2">The sequence shown here is derived from an EMBL/GenBank/DDBJ whole genome shotgun (WGS) entry which is preliminary data.</text>
</comment>
<evidence type="ECO:0000313" key="3">
    <source>
        <dbReference type="Proteomes" id="UP001230220"/>
    </source>
</evidence>
<name>A0ABU0E209_9FIRM</name>
<keyword evidence="1" id="KW-1133">Transmembrane helix</keyword>
<gene>
    <name evidence="2" type="ORF">J2S15_001661</name>
</gene>
<dbReference type="Proteomes" id="UP001230220">
    <property type="component" value="Unassembled WGS sequence"/>
</dbReference>
<reference evidence="2 3" key="1">
    <citation type="submission" date="2023-07" db="EMBL/GenBank/DDBJ databases">
        <title>Genomic Encyclopedia of Type Strains, Phase IV (KMG-IV): sequencing the most valuable type-strain genomes for metagenomic binning, comparative biology and taxonomic classification.</title>
        <authorList>
            <person name="Goeker M."/>
        </authorList>
    </citation>
    <scope>NUCLEOTIDE SEQUENCE [LARGE SCALE GENOMIC DNA]</scope>
    <source>
        <strain evidence="2 3">DSM 16784</strain>
    </source>
</reference>
<dbReference type="EMBL" id="JAUSUR010000002">
    <property type="protein sequence ID" value="MDQ0360916.1"/>
    <property type="molecule type" value="Genomic_DNA"/>
</dbReference>
<keyword evidence="1" id="KW-0472">Membrane</keyword>
<feature type="transmembrane region" description="Helical" evidence="1">
    <location>
        <begin position="106"/>
        <end position="124"/>
    </location>
</feature>
<protein>
    <recommendedName>
        <fullName evidence="4">DUF3169 family protein</fullName>
    </recommendedName>
</protein>
<keyword evidence="1" id="KW-0812">Transmembrane</keyword>
<evidence type="ECO:0000256" key="1">
    <source>
        <dbReference type="SAM" id="Phobius"/>
    </source>
</evidence>
<evidence type="ECO:0000313" key="2">
    <source>
        <dbReference type="EMBL" id="MDQ0360916.1"/>
    </source>
</evidence>
<organism evidence="2 3">
    <name type="scientific">Breznakia pachnodae</name>
    <dbReference type="NCBI Taxonomy" id="265178"/>
    <lineage>
        <taxon>Bacteria</taxon>
        <taxon>Bacillati</taxon>
        <taxon>Bacillota</taxon>
        <taxon>Erysipelotrichia</taxon>
        <taxon>Erysipelotrichales</taxon>
        <taxon>Erysipelotrichaceae</taxon>
        <taxon>Breznakia</taxon>
    </lineage>
</organism>
<feature type="transmembrane region" description="Helical" evidence="1">
    <location>
        <begin position="5"/>
        <end position="22"/>
    </location>
</feature>
<keyword evidence="3" id="KW-1185">Reference proteome</keyword>
<feature type="transmembrane region" description="Helical" evidence="1">
    <location>
        <begin position="34"/>
        <end position="52"/>
    </location>
</feature>
<evidence type="ECO:0008006" key="4">
    <source>
        <dbReference type="Google" id="ProtNLM"/>
    </source>
</evidence>
<accession>A0ABU0E209</accession>